<comment type="caution">
    <text evidence="1">The sequence shown here is derived from an EMBL/GenBank/DDBJ whole genome shotgun (WGS) entry which is preliminary data.</text>
</comment>
<sequence length="113" mass="13147">MHLVDGTVVAIKEIAMEIAMSYKWDNNEKHLRPQMALFYLRTHGVLARIIKVEIVLELEEIDTHKFPFRLILFQDLRDFAYEHTSLGSSRTVETENSEACDRKDLLIEATTLI</sequence>
<accession>A0ABQ7FA86</accession>
<name>A0ABQ7FA86_BRACR</name>
<gene>
    <name evidence="1" type="ORF">DY000_02047470</name>
</gene>
<reference evidence="1 2" key="1">
    <citation type="journal article" date="2020" name="BMC Genomics">
        <title>Intraspecific diversification of the crop wild relative Brassica cretica Lam. using demographic model selection.</title>
        <authorList>
            <person name="Kioukis A."/>
            <person name="Michalopoulou V.A."/>
            <person name="Briers L."/>
            <person name="Pirintsos S."/>
            <person name="Studholme D.J."/>
            <person name="Pavlidis P."/>
            <person name="Sarris P.F."/>
        </authorList>
    </citation>
    <scope>NUCLEOTIDE SEQUENCE [LARGE SCALE GENOMIC DNA]</scope>
    <source>
        <strain evidence="2">cv. PFS-1207/04</strain>
    </source>
</reference>
<keyword evidence="2" id="KW-1185">Reference proteome</keyword>
<proteinExistence type="predicted"/>
<organism evidence="1 2">
    <name type="scientific">Brassica cretica</name>
    <name type="common">Mustard</name>
    <dbReference type="NCBI Taxonomy" id="69181"/>
    <lineage>
        <taxon>Eukaryota</taxon>
        <taxon>Viridiplantae</taxon>
        <taxon>Streptophyta</taxon>
        <taxon>Embryophyta</taxon>
        <taxon>Tracheophyta</taxon>
        <taxon>Spermatophyta</taxon>
        <taxon>Magnoliopsida</taxon>
        <taxon>eudicotyledons</taxon>
        <taxon>Gunneridae</taxon>
        <taxon>Pentapetalae</taxon>
        <taxon>rosids</taxon>
        <taxon>malvids</taxon>
        <taxon>Brassicales</taxon>
        <taxon>Brassicaceae</taxon>
        <taxon>Brassiceae</taxon>
        <taxon>Brassica</taxon>
    </lineage>
</organism>
<evidence type="ECO:0000313" key="1">
    <source>
        <dbReference type="EMBL" id="KAF3611735.1"/>
    </source>
</evidence>
<evidence type="ECO:0000313" key="2">
    <source>
        <dbReference type="Proteomes" id="UP000266723"/>
    </source>
</evidence>
<dbReference type="Proteomes" id="UP000266723">
    <property type="component" value="Unassembled WGS sequence"/>
</dbReference>
<dbReference type="EMBL" id="QGKV02000297">
    <property type="protein sequence ID" value="KAF3611735.1"/>
    <property type="molecule type" value="Genomic_DNA"/>
</dbReference>
<protein>
    <submittedName>
        <fullName evidence="1">Uncharacterized protein</fullName>
    </submittedName>
</protein>